<evidence type="ECO:0000313" key="15">
    <source>
        <dbReference type="Proteomes" id="UP000464954"/>
    </source>
</evidence>
<keyword evidence="8" id="KW-0862">Zinc</keyword>
<feature type="domain" description="Peptidase M50" evidence="13">
    <location>
        <begin position="115"/>
        <end position="175"/>
    </location>
</feature>
<evidence type="ECO:0000256" key="11">
    <source>
        <dbReference type="ARBA" id="ARBA00023136"/>
    </source>
</evidence>
<evidence type="ECO:0000313" key="14">
    <source>
        <dbReference type="EMBL" id="QHI68804.1"/>
    </source>
</evidence>
<feature type="transmembrane region" description="Helical" evidence="12">
    <location>
        <begin position="91"/>
        <end position="113"/>
    </location>
</feature>
<feature type="domain" description="Peptidase M50" evidence="13">
    <location>
        <begin position="40"/>
        <end position="112"/>
    </location>
</feature>
<keyword evidence="10" id="KW-0482">Metalloprotease</keyword>
<keyword evidence="9 12" id="KW-1133">Transmembrane helix</keyword>
<evidence type="ECO:0000256" key="5">
    <source>
        <dbReference type="ARBA" id="ARBA00022692"/>
    </source>
</evidence>
<keyword evidence="11 12" id="KW-0472">Membrane</keyword>
<accession>A0A6P1M8F4</accession>
<sequence>MIKRSYNLTRVMGIPIRMHLTLVIVLLFVAFTRGLPGIMLAAGVFASIALHELGHSWVAIRKGCRVHEIMLLPIGGVAKMGHIPTRPMDEFLMAAAGPLTSFILSLICGLLMMTGIFSYFFFNLAAINLMLCLFNLLPSFPMDGGRIFRAFMTPRMGRLRATALAAKIGRFMAIAFGIFGLFYGQFMLILIAIFIYNAAGAEYRAIYAQHMQQEWFTVEPQADIHVSPPPYARNAQPAWKKWKNKTNEFFNDLFKNWE</sequence>
<evidence type="ECO:0000256" key="9">
    <source>
        <dbReference type="ARBA" id="ARBA00022989"/>
    </source>
</evidence>
<evidence type="ECO:0000256" key="3">
    <source>
        <dbReference type="ARBA" id="ARBA00007931"/>
    </source>
</evidence>
<dbReference type="KEGG" id="taer:GT409_04855"/>
<evidence type="ECO:0000256" key="2">
    <source>
        <dbReference type="ARBA" id="ARBA00004141"/>
    </source>
</evidence>
<dbReference type="GO" id="GO:0008237">
    <property type="term" value="F:metallopeptidase activity"/>
    <property type="evidence" value="ECO:0007669"/>
    <property type="project" value="UniProtKB-KW"/>
</dbReference>
<reference evidence="14 15" key="1">
    <citation type="submission" date="2020-01" db="EMBL/GenBank/DDBJ databases">
        <title>Ponticoccus aerotolerans gen. nov., sp. nov., an anaerobic bacterium and proposal of Ponticoccusceae fam. nov., Ponticoccusles ord. nov. and Ponticoccuse classis nov. in the phylum Kiritimatiellaeota.</title>
        <authorList>
            <person name="Zhou L.Y."/>
            <person name="Du Z.J."/>
        </authorList>
    </citation>
    <scope>NUCLEOTIDE SEQUENCE [LARGE SCALE GENOMIC DNA]</scope>
    <source>
        <strain evidence="14 15">S-5007</strain>
    </source>
</reference>
<dbReference type="CDD" id="cd06164">
    <property type="entry name" value="S2P-M50_SpoIVFB_CBS"/>
    <property type="match status" value="1"/>
</dbReference>
<keyword evidence="7" id="KW-0378">Hydrolase</keyword>
<keyword evidence="6" id="KW-0479">Metal-binding</keyword>
<feature type="transmembrane region" description="Helical" evidence="12">
    <location>
        <begin position="12"/>
        <end position="31"/>
    </location>
</feature>
<comment type="similarity">
    <text evidence="3">Belongs to the peptidase M50B family.</text>
</comment>
<evidence type="ECO:0000256" key="1">
    <source>
        <dbReference type="ARBA" id="ARBA00001947"/>
    </source>
</evidence>
<evidence type="ECO:0000259" key="13">
    <source>
        <dbReference type="Pfam" id="PF02163"/>
    </source>
</evidence>
<dbReference type="AlphaFoldDB" id="A0A6P1M8F4"/>
<evidence type="ECO:0000256" key="6">
    <source>
        <dbReference type="ARBA" id="ARBA00022723"/>
    </source>
</evidence>
<dbReference type="InterPro" id="IPR008915">
    <property type="entry name" value="Peptidase_M50"/>
</dbReference>
<evidence type="ECO:0000256" key="10">
    <source>
        <dbReference type="ARBA" id="ARBA00023049"/>
    </source>
</evidence>
<dbReference type="RefSeq" id="WP_160627475.1">
    <property type="nucleotide sequence ID" value="NZ_CP047593.1"/>
</dbReference>
<evidence type="ECO:0000256" key="7">
    <source>
        <dbReference type="ARBA" id="ARBA00022801"/>
    </source>
</evidence>
<gene>
    <name evidence="14" type="ORF">GT409_04855</name>
</gene>
<dbReference type="Pfam" id="PF02163">
    <property type="entry name" value="Peptidase_M50"/>
    <property type="match status" value="2"/>
</dbReference>
<dbReference type="GO" id="GO:0046872">
    <property type="term" value="F:metal ion binding"/>
    <property type="evidence" value="ECO:0007669"/>
    <property type="project" value="UniProtKB-KW"/>
</dbReference>
<evidence type="ECO:0000256" key="12">
    <source>
        <dbReference type="SAM" id="Phobius"/>
    </source>
</evidence>
<keyword evidence="15" id="KW-1185">Reference proteome</keyword>
<feature type="transmembrane region" description="Helical" evidence="12">
    <location>
        <begin position="119"/>
        <end position="140"/>
    </location>
</feature>
<keyword evidence="4" id="KW-0645">Protease</keyword>
<keyword evidence="5 12" id="KW-0812">Transmembrane</keyword>
<dbReference type="GO" id="GO:0016020">
    <property type="term" value="C:membrane"/>
    <property type="evidence" value="ECO:0007669"/>
    <property type="project" value="UniProtKB-SubCell"/>
</dbReference>
<dbReference type="GO" id="GO:0006508">
    <property type="term" value="P:proteolysis"/>
    <property type="evidence" value="ECO:0007669"/>
    <property type="project" value="UniProtKB-KW"/>
</dbReference>
<organism evidence="14 15">
    <name type="scientific">Tichowtungia aerotolerans</name>
    <dbReference type="NCBI Taxonomy" id="2697043"/>
    <lineage>
        <taxon>Bacteria</taxon>
        <taxon>Pseudomonadati</taxon>
        <taxon>Kiritimatiellota</taxon>
        <taxon>Tichowtungiia</taxon>
        <taxon>Tichowtungiales</taxon>
        <taxon>Tichowtungiaceae</taxon>
        <taxon>Tichowtungia</taxon>
    </lineage>
</organism>
<protein>
    <recommendedName>
        <fullName evidence="13">Peptidase M50 domain-containing protein</fullName>
    </recommendedName>
</protein>
<proteinExistence type="inferred from homology"/>
<evidence type="ECO:0000256" key="4">
    <source>
        <dbReference type="ARBA" id="ARBA00022670"/>
    </source>
</evidence>
<name>A0A6P1M8F4_9BACT</name>
<comment type="subcellular location">
    <subcellularLocation>
        <location evidence="2">Membrane</location>
        <topology evidence="2">Multi-pass membrane protein</topology>
    </subcellularLocation>
</comment>
<dbReference type="EMBL" id="CP047593">
    <property type="protein sequence ID" value="QHI68804.1"/>
    <property type="molecule type" value="Genomic_DNA"/>
</dbReference>
<dbReference type="PANTHER" id="PTHR39188">
    <property type="entry name" value="MEMBRANE-ASSOCIATED ZINC METALLOPROTEASE M50B"/>
    <property type="match status" value="1"/>
</dbReference>
<evidence type="ECO:0000256" key="8">
    <source>
        <dbReference type="ARBA" id="ARBA00022833"/>
    </source>
</evidence>
<dbReference type="Proteomes" id="UP000464954">
    <property type="component" value="Chromosome"/>
</dbReference>
<comment type="cofactor">
    <cofactor evidence="1">
        <name>Zn(2+)</name>
        <dbReference type="ChEBI" id="CHEBI:29105"/>
    </cofactor>
</comment>
<dbReference type="PANTHER" id="PTHR39188:SF3">
    <property type="entry name" value="STAGE IV SPORULATION PROTEIN FB"/>
    <property type="match status" value="1"/>
</dbReference>